<feature type="transmembrane region" description="Helical" evidence="11">
    <location>
        <begin position="1071"/>
        <end position="1094"/>
    </location>
</feature>
<comment type="subcellular location">
    <subcellularLocation>
        <location evidence="1">Membrane</location>
        <topology evidence="1">Multi-pass membrane protein</topology>
    </subcellularLocation>
</comment>
<dbReference type="GO" id="GO:0005743">
    <property type="term" value="C:mitochondrial inner membrane"/>
    <property type="evidence" value="ECO:0007669"/>
    <property type="project" value="TreeGrafter"/>
</dbReference>
<evidence type="ECO:0000256" key="1">
    <source>
        <dbReference type="ARBA" id="ARBA00004141"/>
    </source>
</evidence>
<dbReference type="EMBL" id="KZ679142">
    <property type="protein sequence ID" value="PTB72377.1"/>
    <property type="molecule type" value="Genomic_DNA"/>
</dbReference>
<evidence type="ECO:0000256" key="4">
    <source>
        <dbReference type="ARBA" id="ARBA00022692"/>
    </source>
</evidence>
<feature type="domain" description="ABC transporter" evidence="12">
    <location>
        <begin position="1275"/>
        <end position="1514"/>
    </location>
</feature>
<feature type="transmembrane region" description="Helical" evidence="11">
    <location>
        <begin position="1190"/>
        <end position="1213"/>
    </location>
</feature>
<evidence type="ECO:0000256" key="9">
    <source>
        <dbReference type="ARBA" id="ARBA00023136"/>
    </source>
</evidence>
<dbReference type="PANTHER" id="PTHR43394:SF11">
    <property type="entry name" value="ATP-BINDING CASSETTE TRANSPORTER"/>
    <property type="match status" value="1"/>
</dbReference>
<dbReference type="InterPro" id="IPR003439">
    <property type="entry name" value="ABC_transporter-like_ATP-bd"/>
</dbReference>
<feature type="transmembrane region" description="Helical" evidence="11">
    <location>
        <begin position="1156"/>
        <end position="1178"/>
    </location>
</feature>
<feature type="transmembrane region" description="Helical" evidence="11">
    <location>
        <begin position="1042"/>
        <end position="1065"/>
    </location>
</feature>
<accession>A0A2T4BST2</accession>
<dbReference type="Pfam" id="PF13523">
    <property type="entry name" value="Acetyltransf_8"/>
    <property type="match status" value="1"/>
</dbReference>
<evidence type="ECO:0000256" key="10">
    <source>
        <dbReference type="SAM" id="MobiDB-lite"/>
    </source>
</evidence>
<dbReference type="InterPro" id="IPR016181">
    <property type="entry name" value="Acyl_CoA_acyltransferase"/>
</dbReference>
<dbReference type="GO" id="GO:0016887">
    <property type="term" value="F:ATP hydrolysis activity"/>
    <property type="evidence" value="ECO:0007669"/>
    <property type="project" value="InterPro"/>
</dbReference>
<feature type="transmembrane region" description="Helical" evidence="11">
    <location>
        <begin position="350"/>
        <end position="369"/>
    </location>
</feature>
<dbReference type="GO" id="GO:0005524">
    <property type="term" value="F:ATP binding"/>
    <property type="evidence" value="ECO:0007669"/>
    <property type="project" value="UniProtKB-KW"/>
</dbReference>
<dbReference type="PANTHER" id="PTHR43394">
    <property type="entry name" value="ATP-DEPENDENT PERMEASE MDL1, MITOCHONDRIAL"/>
    <property type="match status" value="1"/>
</dbReference>
<keyword evidence="7" id="KW-0067">ATP-binding</keyword>
<keyword evidence="15" id="KW-1185">Reference proteome</keyword>
<keyword evidence="9 11" id="KW-0472">Membrane</keyword>
<keyword evidence="3" id="KW-0813">Transport</keyword>
<evidence type="ECO:0000313" key="15">
    <source>
        <dbReference type="Proteomes" id="UP000240760"/>
    </source>
</evidence>
<keyword evidence="8 11" id="KW-1133">Transmembrane helix</keyword>
<evidence type="ECO:0000256" key="3">
    <source>
        <dbReference type="ARBA" id="ARBA00022448"/>
    </source>
</evidence>
<keyword evidence="4 11" id="KW-0812">Transmembrane</keyword>
<dbReference type="FunFam" id="3.40.50.300:FF:000913">
    <property type="entry name" value="ABC multidrug transporter SitT"/>
    <property type="match status" value="1"/>
</dbReference>
<feature type="transmembrane region" description="Helical" evidence="11">
    <location>
        <begin position="453"/>
        <end position="475"/>
    </location>
</feature>
<dbReference type="SMART" id="SM01006">
    <property type="entry name" value="AlcB"/>
    <property type="match status" value="1"/>
</dbReference>
<keyword evidence="6" id="KW-0547">Nucleotide-binding</keyword>
<feature type="compositionally biased region" description="Polar residues" evidence="10">
    <location>
        <begin position="1"/>
        <end position="11"/>
    </location>
</feature>
<dbReference type="SUPFAM" id="SSF90123">
    <property type="entry name" value="ABC transporter transmembrane region"/>
    <property type="match status" value="2"/>
</dbReference>
<protein>
    <submittedName>
        <fullName evidence="14">P-loop containing nucleoside triphosphate hydrolase protein</fullName>
    </submittedName>
</protein>
<feature type="transmembrane region" description="Helical" evidence="11">
    <location>
        <begin position="972"/>
        <end position="998"/>
    </location>
</feature>
<feature type="transmembrane region" description="Helical" evidence="11">
    <location>
        <begin position="375"/>
        <end position="396"/>
    </location>
</feature>
<feature type="region of interest" description="Disordered" evidence="10">
    <location>
        <begin position="1"/>
        <end position="28"/>
    </location>
</feature>
<dbReference type="InterPro" id="IPR019432">
    <property type="entry name" value="Acyltransferase_MbtK/IucB-like"/>
</dbReference>
<dbReference type="Pfam" id="PF00664">
    <property type="entry name" value="ABC_membrane"/>
    <property type="match status" value="2"/>
</dbReference>
<dbReference type="GO" id="GO:0019290">
    <property type="term" value="P:siderophore biosynthetic process"/>
    <property type="evidence" value="ECO:0007669"/>
    <property type="project" value="InterPro"/>
</dbReference>
<dbReference type="InterPro" id="IPR039421">
    <property type="entry name" value="Type_1_exporter"/>
</dbReference>
<dbReference type="Proteomes" id="UP000240760">
    <property type="component" value="Unassembled WGS sequence"/>
</dbReference>
<evidence type="ECO:0000313" key="14">
    <source>
        <dbReference type="EMBL" id="PTB72377.1"/>
    </source>
</evidence>
<feature type="transmembrane region" description="Helical" evidence="11">
    <location>
        <begin position="926"/>
        <end position="952"/>
    </location>
</feature>
<keyword evidence="5" id="KW-0677">Repeat</keyword>
<dbReference type="InterPro" id="IPR011527">
    <property type="entry name" value="ABC1_TM_dom"/>
</dbReference>
<dbReference type="SUPFAM" id="SSF52540">
    <property type="entry name" value="P-loop containing nucleoside triphosphate hydrolases"/>
    <property type="match status" value="2"/>
</dbReference>
<dbReference type="InterPro" id="IPR036640">
    <property type="entry name" value="ABC1_TM_sf"/>
</dbReference>
<dbReference type="InterPro" id="IPR003593">
    <property type="entry name" value="AAA+_ATPase"/>
</dbReference>
<dbReference type="GO" id="GO:0016746">
    <property type="term" value="F:acyltransferase activity"/>
    <property type="evidence" value="ECO:0007669"/>
    <property type="project" value="InterPro"/>
</dbReference>
<feature type="transmembrane region" description="Helical" evidence="11">
    <location>
        <begin position="275"/>
        <end position="301"/>
    </location>
</feature>
<dbReference type="Gene3D" id="3.40.630.30">
    <property type="match status" value="1"/>
</dbReference>
<feature type="region of interest" description="Disordered" evidence="10">
    <location>
        <begin position="842"/>
        <end position="905"/>
    </location>
</feature>
<dbReference type="SMART" id="SM00382">
    <property type="entry name" value="AAA"/>
    <property type="match status" value="2"/>
</dbReference>
<dbReference type="Pfam" id="PF00005">
    <property type="entry name" value="ABC_tran"/>
    <property type="match status" value="2"/>
</dbReference>
<evidence type="ECO:0000256" key="2">
    <source>
        <dbReference type="ARBA" id="ARBA00007577"/>
    </source>
</evidence>
<evidence type="ECO:0000259" key="13">
    <source>
        <dbReference type="PROSITE" id="PS50929"/>
    </source>
</evidence>
<evidence type="ECO:0000256" key="7">
    <source>
        <dbReference type="ARBA" id="ARBA00022840"/>
    </source>
</evidence>
<dbReference type="SUPFAM" id="SSF55729">
    <property type="entry name" value="Acyl-CoA N-acyltransferases (Nat)"/>
    <property type="match status" value="1"/>
</dbReference>
<gene>
    <name evidence="14" type="ORF">M440DRAFT_1433928</name>
</gene>
<dbReference type="Gene3D" id="3.40.50.300">
    <property type="entry name" value="P-loop containing nucleotide triphosphate hydrolases"/>
    <property type="match status" value="2"/>
</dbReference>
<evidence type="ECO:0000256" key="6">
    <source>
        <dbReference type="ARBA" id="ARBA00022741"/>
    </source>
</evidence>
<dbReference type="PROSITE" id="PS50893">
    <property type="entry name" value="ABC_TRANSPORTER_2"/>
    <property type="match status" value="2"/>
</dbReference>
<evidence type="ECO:0000259" key="12">
    <source>
        <dbReference type="PROSITE" id="PS50893"/>
    </source>
</evidence>
<dbReference type="InterPro" id="IPR017871">
    <property type="entry name" value="ABC_transporter-like_CS"/>
</dbReference>
<evidence type="ECO:0000256" key="8">
    <source>
        <dbReference type="ARBA" id="ARBA00022989"/>
    </source>
</evidence>
<keyword evidence="14" id="KW-0378">Hydrolase</keyword>
<dbReference type="GO" id="GO:0090374">
    <property type="term" value="P:oligopeptide export from mitochondrion"/>
    <property type="evidence" value="ECO:0007669"/>
    <property type="project" value="TreeGrafter"/>
</dbReference>
<comment type="similarity">
    <text evidence="2">Belongs to the ABC transporter superfamily. ABCB family. Multidrug resistance exporter (TC 3.A.1.201) subfamily.</text>
</comment>
<dbReference type="Gene3D" id="1.20.1560.10">
    <property type="entry name" value="ABC transporter type 1, transmembrane domain"/>
    <property type="match status" value="1"/>
</dbReference>
<dbReference type="FunFam" id="1.20.1560.10:FF:000057">
    <property type="entry name" value="ABC multidrug transporter SitT"/>
    <property type="match status" value="2"/>
</dbReference>
<feature type="domain" description="ABC transmembrane type-1" evidence="13">
    <location>
        <begin position="225"/>
        <end position="523"/>
    </location>
</feature>
<dbReference type="CDD" id="cd18577">
    <property type="entry name" value="ABC_6TM_Pgp_ABCB1_D1_like"/>
    <property type="match status" value="1"/>
</dbReference>
<dbReference type="CDD" id="cd18578">
    <property type="entry name" value="ABC_6TM_Pgp_ABCB1_D2_like"/>
    <property type="match status" value="1"/>
</dbReference>
<sequence length="1519" mass="165664">MPEHYQFTNKFPSEPVYTRHPARRPKPDPKSIVYSRYIPEIDMHFSLETIDWQDEEHLKLFNKWQNDPRVAQGWNETGTLEQHREYLRRLHFDPHVLCLFGRFDETRFAYYELYWAKEDHYGAHYDAGDYDRGRHSLVGDASFRGAQRVNAWYSSCIHYCFLDDPRTANVVGEPKATGATILSYENSQGLTIGKTMGLVQKLAGYPRLILAGNPSNLDKSLLISGIVCAIASGVPFPLIGIIFGQLLNDFNTATCDQSTTPGSASQLQGGINDKILMIVYLAVAQFFTIGAHLFCFSTFGARLAQRLRERYLQNLLRQEPSYFDNLPPGEVASRLSADIQTIRSGTSEKVGICLASVSFFVTAYIVAFIKDHDLAAMLISLIPAYFLMSFVGSHYIEKYAGLMSDYAASAASIASEALSNLAVVQAFGANKRLEEKFSDALQSSEREGLKKSLAVGIQSGVLYFVAYSANALAFWQGSKSIADFAEYHSNGASVGATFTVIFILVEATLLLSQVAPFVHLFMAAVASFEKLRTDMDREPLIDGTSTSGVKLSQVAGNYEFREVSFTYPSRPEITVLDQVSISIPALKHTAIVGLSGSGKSTIASLATRLFDPTDGVISLDGHDIKSLNTRTLRSYISLVQQEPSLLDRSILENIAHGLVNSSNPEHEHLKAILLSSELADLATEVREGKELLTAAEKRGPDVVELVALIRKAATLADADTFIEKLQYGYATLVGSSGRLISGGQKQRLALARALVKDPAVLILDEATAALDSRSERRIQEAIAKIAGGRTVLTIAHRLSTIIGADNIIVLHKGRVVEEGSHSTLMAREGAYADMVKLQSLATSHGSNDPATERDATSELDDTSDTDPKIHITKGSAYESVEEKESRLSDTPDAEVTSTQLQDEPETPSSSLWMLLRGYAPAVRPHLLMLTAALIGSTIVGGAFSGEAVIFGNTVGSLDICNSPSSIRSSGNFYGLMFFVLAIIELFANVASWSGFGWISEKMVYSVRVLSFRSLFEQDLQWHQSKGRTPALLLSYITRDGNALAGLSGSVIGTLLSITINLVAAIVLTHIIAWKIALVCLALVPLLLGAGLMELRVLGKFEERHENAYSKSVDIGTEAISSIKTVSSLSLEQETLNVYRRSLKGPRQETFKVTLQASLWQALTYFLGNCVNALAYWWGSKQIIAGNYTQTQFLIVVFSLLVSAMLWSQMFALAPELSSGRAAMARILNLINMGSDKLQGDISGRYPKNEASPEEDLEATREAKACQSGSNQAAAVQFRDVHFAYPARPAVKVLSGLSLEIPAGSFAALVGPSGAGKSTIITLVERFYTPQLGSVIVDGTDVTKAADVSFRDSIALVPQENVLFEGTIEFNISLGARPGHAVSLEEIQEACKLANIHEVIQGLPDGYQTMCGPNGNQFSGGQKQRLSIARALVRKPKLLILDEPTSALDAESERLLQSGLEKASKGITVIAIAHRLNTIRKADCIYLIEAGQCVDSGTHEELLKRSPSYRLNVMHQTVAE</sequence>
<reference evidence="14 15" key="1">
    <citation type="submission" date="2016-07" db="EMBL/GenBank/DDBJ databases">
        <title>Multiple horizontal gene transfer events from other fungi enriched the ability of initially mycotrophic Trichoderma (Ascomycota) to feed on dead plant biomass.</title>
        <authorList>
            <consortium name="DOE Joint Genome Institute"/>
            <person name="Aerts A."/>
            <person name="Atanasova L."/>
            <person name="Chenthamara K."/>
            <person name="Zhang J."/>
            <person name="Grujic M."/>
            <person name="Henrissat B."/>
            <person name="Kuo A."/>
            <person name="Salamov A."/>
            <person name="Lipzen A."/>
            <person name="Labutti K."/>
            <person name="Barry K."/>
            <person name="Miao Y."/>
            <person name="Rahimi M.J."/>
            <person name="Shen Q."/>
            <person name="Grigoriev I.V."/>
            <person name="Kubicek C.P."/>
            <person name="Druzhinina I.S."/>
        </authorList>
    </citation>
    <scope>NUCLEOTIDE SEQUENCE [LARGE SCALE GENOMIC DNA]</scope>
    <source>
        <strain evidence="14 15">ATCC 18648</strain>
    </source>
</reference>
<dbReference type="GO" id="GO:0015421">
    <property type="term" value="F:ABC-type oligopeptide transporter activity"/>
    <property type="evidence" value="ECO:0007669"/>
    <property type="project" value="TreeGrafter"/>
</dbReference>
<feature type="compositionally biased region" description="Polar residues" evidence="10">
    <location>
        <begin position="895"/>
        <end position="905"/>
    </location>
</feature>
<feature type="domain" description="ABC transmembrane type-1" evidence="13">
    <location>
        <begin position="931"/>
        <end position="1218"/>
    </location>
</feature>
<proteinExistence type="inferred from homology"/>
<dbReference type="PROSITE" id="PS00211">
    <property type="entry name" value="ABC_TRANSPORTER_1"/>
    <property type="match status" value="2"/>
</dbReference>
<dbReference type="PROSITE" id="PS50929">
    <property type="entry name" value="ABC_TM1F"/>
    <property type="match status" value="2"/>
</dbReference>
<evidence type="ECO:0000256" key="11">
    <source>
        <dbReference type="SAM" id="Phobius"/>
    </source>
</evidence>
<name>A0A2T4BST2_TRILO</name>
<feature type="transmembrane region" description="Helical" evidence="11">
    <location>
        <begin position="221"/>
        <end position="243"/>
    </location>
</feature>
<dbReference type="OrthoDB" id="6500128at2759"/>
<feature type="domain" description="ABC transporter" evidence="12">
    <location>
        <begin position="558"/>
        <end position="837"/>
    </location>
</feature>
<dbReference type="InterPro" id="IPR027417">
    <property type="entry name" value="P-loop_NTPase"/>
</dbReference>
<feature type="compositionally biased region" description="Basic and acidic residues" evidence="10">
    <location>
        <begin position="880"/>
        <end position="889"/>
    </location>
</feature>
<organism evidence="14 15">
    <name type="scientific">Trichoderma longibrachiatum ATCC 18648</name>
    <dbReference type="NCBI Taxonomy" id="983965"/>
    <lineage>
        <taxon>Eukaryota</taxon>
        <taxon>Fungi</taxon>
        <taxon>Dikarya</taxon>
        <taxon>Ascomycota</taxon>
        <taxon>Pezizomycotina</taxon>
        <taxon>Sordariomycetes</taxon>
        <taxon>Hypocreomycetidae</taxon>
        <taxon>Hypocreales</taxon>
        <taxon>Hypocreaceae</taxon>
        <taxon>Trichoderma</taxon>
    </lineage>
</organism>
<dbReference type="STRING" id="983965.A0A2T4BST2"/>
<evidence type="ECO:0000256" key="5">
    <source>
        <dbReference type="ARBA" id="ARBA00022737"/>
    </source>
</evidence>